<evidence type="ECO:0000313" key="2">
    <source>
        <dbReference type="EMBL" id="KPL55616.1"/>
    </source>
</evidence>
<reference evidence="2 3" key="2">
    <citation type="submission" date="2015-10" db="EMBL/GenBank/DDBJ databases">
        <title>Draft Genome Sequence of Prosthecomicrobium hirschii ATCC 27832.</title>
        <authorList>
            <person name="Daniel J."/>
            <person name="Givan S.A."/>
            <person name="Brun Y.V."/>
            <person name="Brown P.J."/>
        </authorList>
    </citation>
    <scope>NUCLEOTIDE SEQUENCE [LARGE SCALE GENOMIC DNA]</scope>
    <source>
        <strain evidence="2 3">16</strain>
    </source>
</reference>
<dbReference type="InterPro" id="IPR019734">
    <property type="entry name" value="TPR_rpt"/>
</dbReference>
<feature type="repeat" description="TPR" evidence="1">
    <location>
        <begin position="40"/>
        <end position="73"/>
    </location>
</feature>
<evidence type="ECO:0000256" key="1">
    <source>
        <dbReference type="PROSITE-ProRule" id="PRU00339"/>
    </source>
</evidence>
<feature type="repeat" description="TPR" evidence="1">
    <location>
        <begin position="6"/>
        <end position="39"/>
    </location>
</feature>
<dbReference type="InterPro" id="IPR011990">
    <property type="entry name" value="TPR-like_helical_dom_sf"/>
</dbReference>
<protein>
    <submittedName>
        <fullName evidence="2">Uncharacterized protein</fullName>
    </submittedName>
</protein>
<sequence>MTGASPVDPVSVGKRHFREGHFGLAEQSFRKAVELGPRDAEAWVGLAASYDRLRRFDLADRAYAQAIRLAGANPVILNNQGYSYLLRGDLVRARAKLAQARAKDAGNPVIAANLAALDESMKLGKDIR</sequence>
<dbReference type="PANTHER" id="PTHR12558">
    <property type="entry name" value="CELL DIVISION CYCLE 16,23,27"/>
    <property type="match status" value="1"/>
</dbReference>
<dbReference type="Gene3D" id="1.25.40.10">
    <property type="entry name" value="Tetratricopeptide repeat domain"/>
    <property type="match status" value="1"/>
</dbReference>
<keyword evidence="3" id="KW-1185">Reference proteome</keyword>
<comment type="caution">
    <text evidence="2">The sequence shown here is derived from an EMBL/GenBank/DDBJ whole genome shotgun (WGS) entry which is preliminary data.</text>
</comment>
<dbReference type="STRING" id="665126.ABB55_01745"/>
<dbReference type="Pfam" id="PF13432">
    <property type="entry name" value="TPR_16"/>
    <property type="match status" value="1"/>
</dbReference>
<accession>A0A0P6W8Z4</accession>
<evidence type="ECO:0000313" key="3">
    <source>
        <dbReference type="Proteomes" id="UP000048984"/>
    </source>
</evidence>
<dbReference type="SMART" id="SM00028">
    <property type="entry name" value="TPR"/>
    <property type="match status" value="2"/>
</dbReference>
<dbReference type="SUPFAM" id="SSF48452">
    <property type="entry name" value="TPR-like"/>
    <property type="match status" value="1"/>
</dbReference>
<proteinExistence type="predicted"/>
<dbReference type="Proteomes" id="UP000048984">
    <property type="component" value="Unassembled WGS sequence"/>
</dbReference>
<dbReference type="PANTHER" id="PTHR12558:SF13">
    <property type="entry name" value="CELL DIVISION CYCLE PROTEIN 27 HOMOLOG"/>
    <property type="match status" value="1"/>
</dbReference>
<dbReference type="EMBL" id="LJYW01000001">
    <property type="protein sequence ID" value="KPL55616.1"/>
    <property type="molecule type" value="Genomic_DNA"/>
</dbReference>
<keyword evidence="1" id="KW-0802">TPR repeat</keyword>
<name>A0A0P6W8Z4_9HYPH</name>
<reference evidence="2 3" key="1">
    <citation type="submission" date="2015-09" db="EMBL/GenBank/DDBJ databases">
        <authorList>
            <person name="Jackson K.R."/>
            <person name="Lunt B.L."/>
            <person name="Fisher J.N.B."/>
            <person name="Gardner A.V."/>
            <person name="Bailey M.E."/>
            <person name="Deus L.M."/>
            <person name="Earl A.S."/>
            <person name="Gibby P.D."/>
            <person name="Hartmann K.A."/>
            <person name="Liu J.E."/>
            <person name="Manci A.M."/>
            <person name="Nielsen D.A."/>
            <person name="Solomon M.B."/>
            <person name="Breakwell D.P."/>
            <person name="Burnett S.H."/>
            <person name="Grose J.H."/>
        </authorList>
    </citation>
    <scope>NUCLEOTIDE SEQUENCE [LARGE SCALE GENOMIC DNA]</scope>
    <source>
        <strain evidence="2 3">16</strain>
    </source>
</reference>
<organism evidence="2 3">
    <name type="scientific">Prosthecodimorpha hirschii</name>
    <dbReference type="NCBI Taxonomy" id="665126"/>
    <lineage>
        <taxon>Bacteria</taxon>
        <taxon>Pseudomonadati</taxon>
        <taxon>Pseudomonadota</taxon>
        <taxon>Alphaproteobacteria</taxon>
        <taxon>Hyphomicrobiales</taxon>
        <taxon>Ancalomicrobiaceae</taxon>
        <taxon>Prosthecodimorpha</taxon>
    </lineage>
</organism>
<dbReference type="AlphaFoldDB" id="A0A0P6W8Z4"/>
<gene>
    <name evidence="2" type="ORF">ABB55_01745</name>
</gene>
<dbReference type="PROSITE" id="PS50005">
    <property type="entry name" value="TPR"/>
    <property type="match status" value="2"/>
</dbReference>